<dbReference type="PANTHER" id="PTHR33307">
    <property type="entry name" value="ALPHA-RHAMNOSIDASE (EUROFUNG)"/>
    <property type="match status" value="1"/>
</dbReference>
<feature type="domain" description="Alpha-L-rhamnosidase concanavalin-like" evidence="7">
    <location>
        <begin position="650"/>
        <end position="737"/>
    </location>
</feature>
<dbReference type="PANTHER" id="PTHR33307:SF11">
    <property type="entry name" value="ALPHA-L-RHAMNOSIDASE"/>
    <property type="match status" value="1"/>
</dbReference>
<evidence type="ECO:0000313" key="11">
    <source>
        <dbReference type="EMBL" id="NOU64067.1"/>
    </source>
</evidence>
<dbReference type="Gene3D" id="1.50.10.10">
    <property type="match status" value="1"/>
</dbReference>
<feature type="domain" description="Bacterial alpha-L-rhamnosidase N-terminal" evidence="8">
    <location>
        <begin position="477"/>
        <end position="638"/>
    </location>
</feature>
<dbReference type="Gene3D" id="2.60.40.10">
    <property type="entry name" value="Immunoglobulins"/>
    <property type="match status" value="1"/>
</dbReference>
<keyword evidence="4" id="KW-0378">Hydrolase</keyword>
<evidence type="ECO:0000259" key="7">
    <source>
        <dbReference type="Pfam" id="PF05592"/>
    </source>
</evidence>
<dbReference type="InterPro" id="IPR012341">
    <property type="entry name" value="6hp_glycosidase-like_sf"/>
</dbReference>
<comment type="caution">
    <text evidence="11">The sequence shown here is derived from an EMBL/GenBank/DDBJ whole genome shotgun (WGS) entry which is preliminary data.</text>
</comment>
<dbReference type="Pfam" id="PF25788">
    <property type="entry name" value="Ig_Rha78A_N"/>
    <property type="match status" value="1"/>
</dbReference>
<evidence type="ECO:0000259" key="6">
    <source>
        <dbReference type="Pfam" id="PF00251"/>
    </source>
</evidence>
<dbReference type="InterPro" id="IPR016007">
    <property type="entry name" value="Alpha_rhamnosid"/>
</dbReference>
<evidence type="ECO:0000259" key="10">
    <source>
        <dbReference type="Pfam" id="PF17390"/>
    </source>
</evidence>
<dbReference type="Pfam" id="PF17389">
    <property type="entry name" value="Bac_rhamnosid6H"/>
    <property type="match status" value="1"/>
</dbReference>
<dbReference type="Pfam" id="PF17390">
    <property type="entry name" value="Bac_rhamnosid_C"/>
    <property type="match status" value="1"/>
</dbReference>
<evidence type="ECO:0000256" key="1">
    <source>
        <dbReference type="ARBA" id="ARBA00001445"/>
    </source>
</evidence>
<accession>A0ABX1X6Y9</accession>
<dbReference type="Pfam" id="PF00251">
    <property type="entry name" value="Glyco_hydro_32N"/>
    <property type="match status" value="1"/>
</dbReference>
<evidence type="ECO:0000259" key="8">
    <source>
        <dbReference type="Pfam" id="PF08531"/>
    </source>
</evidence>
<evidence type="ECO:0000256" key="4">
    <source>
        <dbReference type="ARBA" id="ARBA00022801"/>
    </source>
</evidence>
<dbReference type="RefSeq" id="WP_171629802.1">
    <property type="nucleotide sequence ID" value="NZ_WHNY01000026.1"/>
</dbReference>
<comment type="similarity">
    <text evidence="2">Belongs to the glycosyl hydrolase 32 family.</text>
</comment>
<name>A0ABX1X6Y9_9BACL</name>
<keyword evidence="5" id="KW-0326">Glycosidase</keyword>
<feature type="domain" description="Alpha-L-rhamnosidase six-hairpin glycosidase" evidence="9">
    <location>
        <begin position="763"/>
        <end position="1099"/>
    </location>
</feature>
<dbReference type="InterPro" id="IPR008928">
    <property type="entry name" value="6-hairpin_glycosidase_sf"/>
</dbReference>
<dbReference type="Proteomes" id="UP000653578">
    <property type="component" value="Unassembled WGS sequence"/>
</dbReference>
<gene>
    <name evidence="11" type="ORF">GC096_08525</name>
</gene>
<dbReference type="InterPro" id="IPR035398">
    <property type="entry name" value="Bac_rhamnosid_C"/>
</dbReference>
<evidence type="ECO:0000256" key="3">
    <source>
        <dbReference type="ARBA" id="ARBA00012652"/>
    </source>
</evidence>
<dbReference type="InterPro" id="IPR013148">
    <property type="entry name" value="Glyco_hydro_32_N"/>
</dbReference>
<feature type="domain" description="Glycosyl hydrolase family 32 N-terminal" evidence="6">
    <location>
        <begin position="98"/>
        <end position="270"/>
    </location>
</feature>
<dbReference type="Gene3D" id="2.60.120.260">
    <property type="entry name" value="Galactose-binding domain-like"/>
    <property type="match status" value="2"/>
</dbReference>
<feature type="domain" description="Alpha-L-rhamnosidase C-terminal" evidence="10">
    <location>
        <begin position="1117"/>
        <end position="1171"/>
    </location>
</feature>
<dbReference type="SUPFAM" id="SSF48208">
    <property type="entry name" value="Six-hairpin glycosidases"/>
    <property type="match status" value="1"/>
</dbReference>
<protein>
    <recommendedName>
        <fullName evidence="3">alpha-L-rhamnosidase</fullName>
        <ecNumber evidence="3">3.2.1.40</ecNumber>
    </recommendedName>
</protein>
<evidence type="ECO:0000256" key="5">
    <source>
        <dbReference type="ARBA" id="ARBA00023295"/>
    </source>
</evidence>
<dbReference type="InterPro" id="IPR013737">
    <property type="entry name" value="Bac_rhamnosid_N"/>
</dbReference>
<reference evidence="11 12" key="1">
    <citation type="submission" date="2019-10" db="EMBL/GenBank/DDBJ databases">
        <title>Description of Paenibacillus humi sp. nov.</title>
        <authorList>
            <person name="Carlier A."/>
            <person name="Qi S."/>
        </authorList>
    </citation>
    <scope>NUCLEOTIDE SEQUENCE [LARGE SCALE GENOMIC DNA]</scope>
    <source>
        <strain evidence="11 12">LMG 31461</strain>
    </source>
</reference>
<dbReference type="InterPro" id="IPR023296">
    <property type="entry name" value="Glyco_hydro_beta-prop_sf"/>
</dbReference>
<organism evidence="11 12">
    <name type="scientific">Paenibacillus plantarum</name>
    <dbReference type="NCBI Taxonomy" id="2654975"/>
    <lineage>
        <taxon>Bacteria</taxon>
        <taxon>Bacillati</taxon>
        <taxon>Bacillota</taxon>
        <taxon>Bacilli</taxon>
        <taxon>Bacillales</taxon>
        <taxon>Paenibacillaceae</taxon>
        <taxon>Paenibacillus</taxon>
    </lineage>
</organism>
<keyword evidence="12" id="KW-1185">Reference proteome</keyword>
<dbReference type="Pfam" id="PF05592">
    <property type="entry name" value="Bac_rhamnosid"/>
    <property type="match status" value="1"/>
</dbReference>
<evidence type="ECO:0000313" key="12">
    <source>
        <dbReference type="Proteomes" id="UP000653578"/>
    </source>
</evidence>
<dbReference type="Pfam" id="PF08531">
    <property type="entry name" value="Bac_rhamnosid_N"/>
    <property type="match status" value="1"/>
</dbReference>
<evidence type="ECO:0000259" key="9">
    <source>
        <dbReference type="Pfam" id="PF17389"/>
    </source>
</evidence>
<evidence type="ECO:0000256" key="2">
    <source>
        <dbReference type="ARBA" id="ARBA00009902"/>
    </source>
</evidence>
<dbReference type="InterPro" id="IPR008902">
    <property type="entry name" value="Rhamnosid_concanavalin"/>
</dbReference>
<sequence>MDISSCLTPYKWKKPLLVGSGAKEAFDSHAVDCPFVFRHNDRFYMMYVGFDGTGYQTALATSDDLLNWQHLSIILTRDEEGNGWDSRNIAGTWMLRDNDIQGPGYLKKWNGKYWLAYHSYPGDGYEAGSAKIGLAWTEDESLMNWHRLENPILVPEDGGEWEKGGLYKECLLEYEGTFYLFYNAKDKDEGAWIEQTGLATSKDLVHWTRHAHNPVLQVTPNAWDSGFVSDPCVLRDGSRWTMFYFGFNYKVAQEGIALSDNLLDWRKYDEPIIRIGEGHAIDSVFAHKPSVITHNGILYHFYTACRRPMEGDATCNIFPEFRTIAVATSLPLAIGSLRTEGRPCPIGLDETAPRLSWSFLDQLPLAFQQKAYRIQVATSYAGLMNGDSDAWDSGMVSSSDHTAIPYHGTALQPRQRYYWKVNIEDEAGTQYDSVVAWWEMGQLDSRSWQGKWIANPDVTVESKGASRFRRHFNVDHEVTRARVYISGLGHYELLLNGKKIGDHELDPGWTNYDRTVLYTTYDITSQLKSDGNIVQIELGNGFYHIPGGKYVKFKDSFGTPTCLADIVIEYVTGACERISTDSSWQASHSPLLFTCMYGGEEYDATREDGNAASWYPAVEIEGPSGKLIAQSAPPVKVMRTFEPKSISNPKPGVYVVDLGQNFSGWPKIRVSGIAGSKVVLTCAEILMTEDGLVNQKWTGSPSEFIYILSGNGMEEWRPKFSYTGFRYVMIEGAIPEAFSSQAESSLPVLYGIEGQMLYPELETAGGFECSDPLLNRIHEMITMAILSNTKSVFTDCPHREKLGWLEQVHLMGPSIMFNYDVEAMLKKVLQDISDAQLLDGMVPTIAPEYVEFGETLKIFRDATAWGGTYILTPWEVLQRYGNINLIQKHYQGMKRYLAYLTEKSEGYIITEGLGDWYDIGPAGPGHSQNTPIPFTETAIYYGMSVVMQKIAALLHEQADVQQYEQLTASIQTAFQEKYWDEQAISYATGSDTALSMPIAIGLAPEQHQAVLIEKLVRQISERGYQTTAGDVGYRYLLLALSRAGRSDVIHRMSQVTEKPSYGYQIAHGATTLTEAWDGPTVGKSQNHFMLGHLEEWLFTGLAGIDFRYDTETDRYNIMIKPYMPGDMKWAEAWQQLRPGYARVRWERDEKDELSISVTIPPNAKGIVYVTKAICGQDEQAVWPRGVKKLRDELNDAVFEIGSGSFIFYKQKVIIVE</sequence>
<dbReference type="EC" id="3.2.1.40" evidence="3"/>
<dbReference type="EMBL" id="WHNY01000026">
    <property type="protein sequence ID" value="NOU64067.1"/>
    <property type="molecule type" value="Genomic_DNA"/>
</dbReference>
<comment type="catalytic activity">
    <reaction evidence="1">
        <text>Hydrolysis of terminal non-reducing alpha-L-rhamnose residues in alpha-L-rhamnosides.</text>
        <dbReference type="EC" id="3.2.1.40"/>
    </reaction>
</comment>
<proteinExistence type="inferred from homology"/>
<dbReference type="Gene3D" id="2.60.420.10">
    <property type="entry name" value="Maltose phosphorylase, domain 3"/>
    <property type="match status" value="1"/>
</dbReference>
<dbReference type="InterPro" id="IPR013783">
    <property type="entry name" value="Ig-like_fold"/>
</dbReference>
<dbReference type="InterPro" id="IPR035396">
    <property type="entry name" value="Bac_rhamnosid6H"/>
</dbReference>
<dbReference type="SUPFAM" id="SSF75005">
    <property type="entry name" value="Arabinanase/levansucrase/invertase"/>
    <property type="match status" value="1"/>
</dbReference>
<dbReference type="Gene3D" id="2.115.10.20">
    <property type="entry name" value="Glycosyl hydrolase domain, family 43"/>
    <property type="match status" value="3"/>
</dbReference>